<reference evidence="2 3" key="1">
    <citation type="submission" date="2018-10" db="EMBL/GenBank/DDBJ databases">
        <title>Genomic Encyclopedia of Archaeal and Bacterial Type Strains, Phase II (KMG-II): from individual species to whole genera.</title>
        <authorList>
            <person name="Goeker M."/>
        </authorList>
    </citation>
    <scope>NUCLEOTIDE SEQUENCE [LARGE SCALE GENOMIC DNA]</scope>
    <source>
        <strain evidence="2 3">RP-AC37</strain>
    </source>
</reference>
<protein>
    <submittedName>
        <fullName evidence="2">Glycerophosphoryl diester phosphodiesterase</fullName>
    </submittedName>
</protein>
<dbReference type="PROSITE" id="PS51704">
    <property type="entry name" value="GP_PDE"/>
    <property type="match status" value="1"/>
</dbReference>
<proteinExistence type="predicted"/>
<accession>A0A420XMW9</accession>
<dbReference type="InParanoid" id="A0A420XMW9"/>
<evidence type="ECO:0000259" key="1">
    <source>
        <dbReference type="PROSITE" id="PS51704"/>
    </source>
</evidence>
<organism evidence="2 3">
    <name type="scientific">Motilibacter peucedani</name>
    <dbReference type="NCBI Taxonomy" id="598650"/>
    <lineage>
        <taxon>Bacteria</taxon>
        <taxon>Bacillati</taxon>
        <taxon>Actinomycetota</taxon>
        <taxon>Actinomycetes</taxon>
        <taxon>Motilibacterales</taxon>
        <taxon>Motilibacteraceae</taxon>
        <taxon>Motilibacter</taxon>
    </lineage>
</organism>
<name>A0A420XMW9_9ACTN</name>
<evidence type="ECO:0000313" key="2">
    <source>
        <dbReference type="EMBL" id="RKS72612.1"/>
    </source>
</evidence>
<feature type="domain" description="GP-PDE" evidence="1">
    <location>
        <begin position="15"/>
        <end position="277"/>
    </location>
</feature>
<dbReference type="Gene3D" id="3.20.20.190">
    <property type="entry name" value="Phosphatidylinositol (PI) phosphodiesterase"/>
    <property type="match status" value="1"/>
</dbReference>
<comment type="caution">
    <text evidence="2">The sequence shown here is derived from an EMBL/GenBank/DDBJ whole genome shotgun (WGS) entry which is preliminary data.</text>
</comment>
<dbReference type="AlphaFoldDB" id="A0A420XMW9"/>
<sequence length="280" mass="29580">MPVQTTRAQTTVTLPLVVAHRGASADVPEHTLAAYAKALADGADGLECDVRLTRDGHLVCVHDRRVDRTSDGRGVVSTLELADLEQLDFASWAQPGGAYDSIEPGGRGVLTLSRLLDLVASSPRPVQLAIETKHPTRWAGRVERSLVDLLSAHDLARPRPGQGSSVRVMSFSTLALRRITDLAPALPLVWLTSRARLGIATPRAVAGAVAGLPSGVDGFGPSIGLLRERPELVAAAHERGRSVHVWTVDSAADAELCARLGVDVVITNRPAAVRAALHGS</sequence>
<dbReference type="InterPro" id="IPR030395">
    <property type="entry name" value="GP_PDE_dom"/>
</dbReference>
<dbReference type="InterPro" id="IPR017946">
    <property type="entry name" value="PLC-like_Pdiesterase_TIM-brl"/>
</dbReference>
<dbReference type="PANTHER" id="PTHR46211">
    <property type="entry name" value="GLYCEROPHOSPHORYL DIESTER PHOSPHODIESTERASE"/>
    <property type="match status" value="1"/>
</dbReference>
<dbReference type="GO" id="GO:0008081">
    <property type="term" value="F:phosphoric diester hydrolase activity"/>
    <property type="evidence" value="ECO:0007669"/>
    <property type="project" value="InterPro"/>
</dbReference>
<dbReference type="Pfam" id="PF03009">
    <property type="entry name" value="GDPD"/>
    <property type="match status" value="1"/>
</dbReference>
<keyword evidence="3" id="KW-1185">Reference proteome</keyword>
<dbReference type="PANTHER" id="PTHR46211:SF13">
    <property type="entry name" value="GLYCEROPHOSPHODIESTER PHOSPHODIESTERASE 1-RELATED"/>
    <property type="match status" value="1"/>
</dbReference>
<dbReference type="EMBL" id="RBWV01000013">
    <property type="protein sequence ID" value="RKS72612.1"/>
    <property type="molecule type" value="Genomic_DNA"/>
</dbReference>
<gene>
    <name evidence="2" type="ORF">CLV35_2859</name>
</gene>
<dbReference type="SUPFAM" id="SSF51695">
    <property type="entry name" value="PLC-like phosphodiesterases"/>
    <property type="match status" value="1"/>
</dbReference>
<dbReference type="FunCoup" id="A0A420XMW9">
    <property type="interactions" value="3"/>
</dbReference>
<dbReference type="GO" id="GO:0006629">
    <property type="term" value="P:lipid metabolic process"/>
    <property type="evidence" value="ECO:0007669"/>
    <property type="project" value="InterPro"/>
</dbReference>
<dbReference type="Proteomes" id="UP000281955">
    <property type="component" value="Unassembled WGS sequence"/>
</dbReference>
<evidence type="ECO:0000313" key="3">
    <source>
        <dbReference type="Proteomes" id="UP000281955"/>
    </source>
</evidence>